<dbReference type="EMBL" id="UYWY01008129">
    <property type="protein sequence ID" value="VDM31037.1"/>
    <property type="molecule type" value="Genomic_DNA"/>
</dbReference>
<gene>
    <name evidence="1" type="ORF">TCNE_LOCUS4594</name>
</gene>
<reference evidence="3" key="1">
    <citation type="submission" date="2016-06" db="UniProtKB">
        <authorList>
            <consortium name="WormBaseParasite"/>
        </authorList>
    </citation>
    <scope>IDENTIFICATION</scope>
</reference>
<dbReference type="AlphaFoldDB" id="A0A183U7X4"/>
<dbReference type="WBParaSite" id="TCNE_0000459401-mRNA-1">
    <property type="protein sequence ID" value="TCNE_0000459401-mRNA-1"/>
    <property type="gene ID" value="TCNE_0000459401"/>
</dbReference>
<evidence type="ECO:0000313" key="2">
    <source>
        <dbReference type="Proteomes" id="UP000050794"/>
    </source>
</evidence>
<organism evidence="2 3">
    <name type="scientific">Toxocara canis</name>
    <name type="common">Canine roundworm</name>
    <dbReference type="NCBI Taxonomy" id="6265"/>
    <lineage>
        <taxon>Eukaryota</taxon>
        <taxon>Metazoa</taxon>
        <taxon>Ecdysozoa</taxon>
        <taxon>Nematoda</taxon>
        <taxon>Chromadorea</taxon>
        <taxon>Rhabditida</taxon>
        <taxon>Spirurina</taxon>
        <taxon>Ascaridomorpha</taxon>
        <taxon>Ascaridoidea</taxon>
        <taxon>Toxocaridae</taxon>
        <taxon>Toxocara</taxon>
    </lineage>
</organism>
<evidence type="ECO:0000313" key="1">
    <source>
        <dbReference type="EMBL" id="VDM31037.1"/>
    </source>
</evidence>
<name>A0A183U7X4_TOXCA</name>
<protein>
    <submittedName>
        <fullName evidence="3">RNase III domain-containing protein</fullName>
    </submittedName>
</protein>
<reference evidence="1 2" key="2">
    <citation type="submission" date="2018-11" db="EMBL/GenBank/DDBJ databases">
        <authorList>
            <consortium name="Pathogen Informatics"/>
        </authorList>
    </citation>
    <scope>NUCLEOTIDE SEQUENCE [LARGE SCALE GENOMIC DNA]</scope>
</reference>
<sequence>MDDKCSAHDACHKAYKLEPKDADVLKWCSIITGSLADISCNKEKIELGHEFKVANLSWLERTAATALFGAPPTATIDEALADLLKVLLLPVNQTTH</sequence>
<proteinExistence type="predicted"/>
<dbReference type="Proteomes" id="UP000050794">
    <property type="component" value="Unassembled WGS sequence"/>
</dbReference>
<keyword evidence="2" id="KW-1185">Reference proteome</keyword>
<accession>A0A183U7X4</accession>
<evidence type="ECO:0000313" key="3">
    <source>
        <dbReference type="WBParaSite" id="TCNE_0000459401-mRNA-1"/>
    </source>
</evidence>